<dbReference type="AlphaFoldDB" id="F4QAS0"/>
<keyword evidence="3" id="KW-1185">Reference proteome</keyword>
<dbReference type="RefSeq" id="XP_004351708.1">
    <property type="nucleotide sequence ID" value="XM_004351656.1"/>
</dbReference>
<dbReference type="PANTHER" id="PTHR36492:SF2">
    <property type="entry name" value="[ACYL-CARRIER-PROTEIN] PHOSPHODIESTERASE PPTH"/>
    <property type="match status" value="1"/>
</dbReference>
<organism evidence="2 3">
    <name type="scientific">Cavenderia fasciculata</name>
    <name type="common">Slime mold</name>
    <name type="synonym">Dictyostelium fasciculatum</name>
    <dbReference type="NCBI Taxonomy" id="261658"/>
    <lineage>
        <taxon>Eukaryota</taxon>
        <taxon>Amoebozoa</taxon>
        <taxon>Evosea</taxon>
        <taxon>Eumycetozoa</taxon>
        <taxon>Dictyostelia</taxon>
        <taxon>Acytosteliales</taxon>
        <taxon>Cavenderiaceae</taxon>
        <taxon>Cavenderia</taxon>
    </lineage>
</organism>
<sequence>MKVYAVSDIHTDFPTNYEYMSTLPKQEEGSVLIISGDISDQLSIIEKTLKMLKEKYTHIFYTFGNHELWIGRDDNKKYNDSIEKWNALEQLCKQLGVYTTPTRLNNKLAIVPLVGWYHPSFDEQFELMSVSEKEETYAGLAKVWGDFKYCKWNFQSIDAAQFFLNINDQRIKEFKETHKSNYPENVITFSHFVPRRELLPPREKLIRKHLPLVVGCLQLDDQLRSINSNTHIFGHTHIDYDVKIDGVRYVQNAFSAPQERVGWKKPYITEPYRPVLVYSD</sequence>
<dbReference type="Proteomes" id="UP000007797">
    <property type="component" value="Unassembled WGS sequence"/>
</dbReference>
<evidence type="ECO:0000313" key="2">
    <source>
        <dbReference type="EMBL" id="EGG14988.1"/>
    </source>
</evidence>
<accession>F4QAS0</accession>
<dbReference type="GeneID" id="14867537"/>
<dbReference type="OrthoDB" id="550558at2759"/>
<evidence type="ECO:0000259" key="1">
    <source>
        <dbReference type="Pfam" id="PF00149"/>
    </source>
</evidence>
<dbReference type="STRING" id="1054147.F4QAS0"/>
<dbReference type="InterPro" id="IPR004843">
    <property type="entry name" value="Calcineurin-like_PHP"/>
</dbReference>
<dbReference type="OMA" id="SHEHIRY"/>
<dbReference type="SUPFAM" id="SSF56300">
    <property type="entry name" value="Metallo-dependent phosphatases"/>
    <property type="match status" value="1"/>
</dbReference>
<proteinExistence type="predicted"/>
<protein>
    <recommendedName>
        <fullName evidence="1">Calcineurin-like phosphoesterase domain-containing protein</fullName>
    </recommendedName>
</protein>
<dbReference type="InterPro" id="IPR029052">
    <property type="entry name" value="Metallo-depent_PP-like"/>
</dbReference>
<evidence type="ECO:0000313" key="3">
    <source>
        <dbReference type="Proteomes" id="UP000007797"/>
    </source>
</evidence>
<dbReference type="InterPro" id="IPR052963">
    <property type="entry name" value="Pantetheine_PDE"/>
</dbReference>
<dbReference type="GO" id="GO:0016787">
    <property type="term" value="F:hydrolase activity"/>
    <property type="evidence" value="ECO:0007669"/>
    <property type="project" value="InterPro"/>
</dbReference>
<reference evidence="3" key="1">
    <citation type="journal article" date="2011" name="Genome Res.">
        <title>Phylogeny-wide analysis of social amoeba genomes highlights ancient origins for complex intercellular communication.</title>
        <authorList>
            <person name="Heidel A.J."/>
            <person name="Lawal H.M."/>
            <person name="Felder M."/>
            <person name="Schilde C."/>
            <person name="Helps N.R."/>
            <person name="Tunggal B."/>
            <person name="Rivero F."/>
            <person name="John U."/>
            <person name="Schleicher M."/>
            <person name="Eichinger L."/>
            <person name="Platzer M."/>
            <person name="Noegel A.A."/>
            <person name="Schaap P."/>
            <person name="Gloeckner G."/>
        </authorList>
    </citation>
    <scope>NUCLEOTIDE SEQUENCE [LARGE SCALE GENOMIC DNA]</scope>
    <source>
        <strain evidence="3">SH3</strain>
    </source>
</reference>
<dbReference type="KEGG" id="dfa:DFA_09808"/>
<feature type="domain" description="Calcineurin-like phosphoesterase" evidence="1">
    <location>
        <begin position="1"/>
        <end position="238"/>
    </location>
</feature>
<gene>
    <name evidence="2" type="ORF">DFA_09808</name>
</gene>
<dbReference type="PANTHER" id="PTHR36492">
    <property type="match status" value="1"/>
</dbReference>
<dbReference type="EMBL" id="GL883026">
    <property type="protein sequence ID" value="EGG14988.1"/>
    <property type="molecule type" value="Genomic_DNA"/>
</dbReference>
<dbReference type="Pfam" id="PF00149">
    <property type="entry name" value="Metallophos"/>
    <property type="match status" value="1"/>
</dbReference>
<dbReference type="Gene3D" id="3.60.21.10">
    <property type="match status" value="1"/>
</dbReference>
<name>F4QAS0_CACFS</name>